<evidence type="ECO:0000259" key="1">
    <source>
        <dbReference type="Pfam" id="PF01408"/>
    </source>
</evidence>
<dbReference type="RefSeq" id="WP_251935455.1">
    <property type="nucleotide sequence ID" value="NZ_CP098747.1"/>
</dbReference>
<dbReference type="InterPro" id="IPR052515">
    <property type="entry name" value="Gfo/Idh/MocA_Oxidoreductase"/>
</dbReference>
<sequence>MEKKIRVGILGLGIMGHRMLAYMPKEPGLEVVAAWDISPEECLRAQSAFPWLNIAADANTLISSSDVDLVYIGVPPKYHVAYAQACVAVGKAIFCEKPLSVSLEEGKKLVEMTHKSNLFNAVNLSLASADAVDILQQELASGAFGTPKSAEISLQFSIWPRGWQQNADWLKYREDGGFTREVTTHFLYLCERFFGPGSLKSKSVHYPENGKLCETQLDAELIFGDVPVSIRSKAETNLEDLISFTINGTSKIFSLQDFYFGYLQTGDVKTPLFSKEDDVAEQARQAQLVNLCDQYHKGTKLLPSFADAYDVQCLIENLLEE</sequence>
<proteinExistence type="predicted"/>
<dbReference type="InterPro" id="IPR036291">
    <property type="entry name" value="NAD(P)-bd_dom_sf"/>
</dbReference>
<dbReference type="PANTHER" id="PTHR43249">
    <property type="entry name" value="UDP-N-ACETYL-2-AMINO-2-DEOXY-D-GLUCURONATE OXIDASE"/>
    <property type="match status" value="1"/>
</dbReference>
<dbReference type="InterPro" id="IPR000683">
    <property type="entry name" value="Gfo/Idh/MocA-like_OxRdtase_N"/>
</dbReference>
<dbReference type="SUPFAM" id="SSF51735">
    <property type="entry name" value="NAD(P)-binding Rossmann-fold domains"/>
    <property type="match status" value="1"/>
</dbReference>
<keyword evidence="3" id="KW-1185">Reference proteome</keyword>
<evidence type="ECO:0000313" key="3">
    <source>
        <dbReference type="Proteomes" id="UP001056291"/>
    </source>
</evidence>
<dbReference type="PANTHER" id="PTHR43249:SF1">
    <property type="entry name" value="D-GLUCOSIDE 3-DEHYDROGENASE"/>
    <property type="match status" value="1"/>
</dbReference>
<name>A0ABY4WBD4_9PROT</name>
<dbReference type="Proteomes" id="UP001056291">
    <property type="component" value="Chromosome"/>
</dbReference>
<dbReference type="EMBL" id="CP098747">
    <property type="protein sequence ID" value="USG61976.1"/>
    <property type="molecule type" value="Genomic_DNA"/>
</dbReference>
<feature type="domain" description="Gfo/Idh/MocA-like oxidoreductase N-terminal" evidence="1">
    <location>
        <begin position="5"/>
        <end position="118"/>
    </location>
</feature>
<organism evidence="2 3">
    <name type="scientific">Sneathiella marina</name>
    <dbReference type="NCBI Taxonomy" id="2950108"/>
    <lineage>
        <taxon>Bacteria</taxon>
        <taxon>Pseudomonadati</taxon>
        <taxon>Pseudomonadota</taxon>
        <taxon>Alphaproteobacteria</taxon>
        <taxon>Sneathiellales</taxon>
        <taxon>Sneathiellaceae</taxon>
        <taxon>Sneathiella</taxon>
    </lineage>
</organism>
<evidence type="ECO:0000313" key="2">
    <source>
        <dbReference type="EMBL" id="USG61976.1"/>
    </source>
</evidence>
<reference evidence="2" key="1">
    <citation type="submission" date="2022-06" db="EMBL/GenBank/DDBJ databases">
        <title>Sneathiella actinostolidae sp. nov., isolated from a sea anemonein the Western Pacific Ocean.</title>
        <authorList>
            <person name="Wei M.J."/>
        </authorList>
    </citation>
    <scope>NUCLEOTIDE SEQUENCE</scope>
    <source>
        <strain evidence="2">PHK-P5</strain>
    </source>
</reference>
<dbReference type="SUPFAM" id="SSF55347">
    <property type="entry name" value="Glyceraldehyde-3-phosphate dehydrogenase-like, C-terminal domain"/>
    <property type="match status" value="1"/>
</dbReference>
<accession>A0ABY4WBD4</accession>
<dbReference type="Gene3D" id="3.40.50.720">
    <property type="entry name" value="NAD(P)-binding Rossmann-like Domain"/>
    <property type="match status" value="1"/>
</dbReference>
<protein>
    <submittedName>
        <fullName evidence="2">Gfo/Idh/MocA family oxidoreductase</fullName>
    </submittedName>
</protein>
<dbReference type="Pfam" id="PF01408">
    <property type="entry name" value="GFO_IDH_MocA"/>
    <property type="match status" value="1"/>
</dbReference>
<gene>
    <name evidence="2" type="ORF">NBZ79_03180</name>
</gene>
<dbReference type="Gene3D" id="3.30.360.10">
    <property type="entry name" value="Dihydrodipicolinate Reductase, domain 2"/>
    <property type="match status" value="1"/>
</dbReference>